<evidence type="ECO:0000259" key="11">
    <source>
        <dbReference type="PROSITE" id="PS50113"/>
    </source>
</evidence>
<dbReference type="Pfam" id="PF02518">
    <property type="entry name" value="HATPase_c"/>
    <property type="match status" value="1"/>
</dbReference>
<dbReference type="SMART" id="SM00091">
    <property type="entry name" value="PAS"/>
    <property type="match status" value="3"/>
</dbReference>
<dbReference type="SUPFAM" id="SSF55874">
    <property type="entry name" value="ATPase domain of HSP90 chaperone/DNA topoisomerase II/histidine kinase"/>
    <property type="match status" value="1"/>
</dbReference>
<evidence type="ECO:0000256" key="5">
    <source>
        <dbReference type="ARBA" id="ARBA00022741"/>
    </source>
</evidence>
<feature type="domain" description="Histidine kinase" evidence="9">
    <location>
        <begin position="528"/>
        <end position="732"/>
    </location>
</feature>
<dbReference type="Gene3D" id="3.30.450.20">
    <property type="entry name" value="PAS domain"/>
    <property type="match status" value="4"/>
</dbReference>
<dbReference type="PANTHER" id="PTHR43304:SF1">
    <property type="entry name" value="PAC DOMAIN-CONTAINING PROTEIN"/>
    <property type="match status" value="1"/>
</dbReference>
<keyword evidence="7" id="KW-0067">ATP-binding</keyword>
<protein>
    <recommendedName>
        <fullName evidence="2">histidine kinase</fullName>
        <ecNumber evidence="2">2.7.13.3</ecNumber>
    </recommendedName>
</protein>
<evidence type="ECO:0000256" key="6">
    <source>
        <dbReference type="ARBA" id="ARBA00022777"/>
    </source>
</evidence>
<comment type="catalytic activity">
    <reaction evidence="1">
        <text>ATP + protein L-histidine = ADP + protein N-phospho-L-histidine.</text>
        <dbReference type="EC" id="2.7.13.3"/>
    </reaction>
</comment>
<dbReference type="Pfam" id="PF08448">
    <property type="entry name" value="PAS_4"/>
    <property type="match status" value="1"/>
</dbReference>
<dbReference type="SMART" id="SM00086">
    <property type="entry name" value="PAC"/>
    <property type="match status" value="3"/>
</dbReference>
<evidence type="ECO:0000313" key="13">
    <source>
        <dbReference type="Proteomes" id="UP001168694"/>
    </source>
</evidence>
<dbReference type="SUPFAM" id="SSF55785">
    <property type="entry name" value="PYP-like sensor domain (PAS domain)"/>
    <property type="match status" value="3"/>
</dbReference>
<proteinExistence type="predicted"/>
<dbReference type="SMART" id="SM00388">
    <property type="entry name" value="HisKA"/>
    <property type="match status" value="1"/>
</dbReference>
<dbReference type="InterPro" id="IPR035965">
    <property type="entry name" value="PAS-like_dom_sf"/>
</dbReference>
<feature type="domain" description="PAS" evidence="10">
    <location>
        <begin position="390"/>
        <end position="460"/>
    </location>
</feature>
<dbReference type="InterPro" id="IPR013767">
    <property type="entry name" value="PAS_fold"/>
</dbReference>
<evidence type="ECO:0000256" key="3">
    <source>
        <dbReference type="ARBA" id="ARBA00022553"/>
    </source>
</evidence>
<gene>
    <name evidence="12" type="ORF">QYF49_00830</name>
</gene>
<dbReference type="EMBL" id="JAUHLN010000001">
    <property type="protein sequence ID" value="MDN4071575.1"/>
    <property type="molecule type" value="Genomic_DNA"/>
</dbReference>
<evidence type="ECO:0000256" key="2">
    <source>
        <dbReference type="ARBA" id="ARBA00012438"/>
    </source>
</evidence>
<dbReference type="InterPro" id="IPR036097">
    <property type="entry name" value="HisK_dim/P_sf"/>
</dbReference>
<dbReference type="CDD" id="cd00075">
    <property type="entry name" value="HATPase"/>
    <property type="match status" value="1"/>
</dbReference>
<feature type="domain" description="PAS" evidence="10">
    <location>
        <begin position="138"/>
        <end position="208"/>
    </location>
</feature>
<dbReference type="InterPro" id="IPR013656">
    <property type="entry name" value="PAS_4"/>
</dbReference>
<dbReference type="SUPFAM" id="SSF47384">
    <property type="entry name" value="Homodimeric domain of signal transducing histidine kinase"/>
    <property type="match status" value="1"/>
</dbReference>
<dbReference type="InterPro" id="IPR004358">
    <property type="entry name" value="Sig_transdc_His_kin-like_C"/>
</dbReference>
<dbReference type="CDD" id="cd00130">
    <property type="entry name" value="PAS"/>
    <property type="match status" value="3"/>
</dbReference>
<comment type="caution">
    <text evidence="12">The sequence shown here is derived from an EMBL/GenBank/DDBJ whole genome shotgun (WGS) entry which is preliminary data.</text>
</comment>
<evidence type="ECO:0000256" key="8">
    <source>
        <dbReference type="ARBA" id="ARBA00023012"/>
    </source>
</evidence>
<dbReference type="InterPro" id="IPR003594">
    <property type="entry name" value="HATPase_dom"/>
</dbReference>
<dbReference type="CDD" id="cd00082">
    <property type="entry name" value="HisKA"/>
    <property type="match status" value="1"/>
</dbReference>
<dbReference type="Pfam" id="PF00512">
    <property type="entry name" value="HisKA"/>
    <property type="match status" value="1"/>
</dbReference>
<evidence type="ECO:0000259" key="9">
    <source>
        <dbReference type="PROSITE" id="PS50109"/>
    </source>
</evidence>
<dbReference type="InterPro" id="IPR005467">
    <property type="entry name" value="His_kinase_dom"/>
</dbReference>
<keyword evidence="3" id="KW-0597">Phosphoprotein</keyword>
<dbReference type="InterPro" id="IPR052162">
    <property type="entry name" value="Sensor_kinase/Photoreceptor"/>
</dbReference>
<keyword evidence="4" id="KW-0808">Transferase</keyword>
<dbReference type="Gene3D" id="1.10.287.130">
    <property type="match status" value="1"/>
</dbReference>
<dbReference type="Gene3D" id="3.30.565.10">
    <property type="entry name" value="Histidine kinase-like ATPase, C-terminal domain"/>
    <property type="match status" value="1"/>
</dbReference>
<evidence type="ECO:0000313" key="12">
    <source>
        <dbReference type="EMBL" id="MDN4071575.1"/>
    </source>
</evidence>
<reference evidence="12" key="1">
    <citation type="submission" date="2023-06" db="EMBL/GenBank/DDBJ databases">
        <title>Draft Genome Sequences of Representative Paenibacillus Polymyxa, Bacillus cereus, Fictibacillus sp., and Brevibacillus agri Strains Isolated from Amazonian Dark Earth.</title>
        <authorList>
            <person name="Pellegrinetti T.A."/>
            <person name="Cunha I.C.M."/>
            <person name="Chaves M.G."/>
            <person name="Freitas A.S."/>
            <person name="Silva A.V.R."/>
            <person name="Tsai S.M."/>
            <person name="Mendes L.W."/>
        </authorList>
    </citation>
    <scope>NUCLEOTIDE SEQUENCE</scope>
    <source>
        <strain evidence="12">CENA-BCM004</strain>
    </source>
</reference>
<dbReference type="RefSeq" id="WP_290397747.1">
    <property type="nucleotide sequence ID" value="NZ_JAUHLN010000001.1"/>
</dbReference>
<dbReference type="PRINTS" id="PR00344">
    <property type="entry name" value="BCTRLSENSOR"/>
</dbReference>
<dbReference type="InterPro" id="IPR003661">
    <property type="entry name" value="HisK_dim/P_dom"/>
</dbReference>
<feature type="domain" description="PAC" evidence="11">
    <location>
        <begin position="210"/>
        <end position="261"/>
    </location>
</feature>
<dbReference type="InterPro" id="IPR036890">
    <property type="entry name" value="HATPase_C_sf"/>
</dbReference>
<feature type="domain" description="PAS" evidence="10">
    <location>
        <begin position="262"/>
        <end position="304"/>
    </location>
</feature>
<dbReference type="Pfam" id="PF00989">
    <property type="entry name" value="PAS"/>
    <property type="match status" value="1"/>
</dbReference>
<keyword evidence="6" id="KW-0418">Kinase</keyword>
<evidence type="ECO:0000256" key="1">
    <source>
        <dbReference type="ARBA" id="ARBA00000085"/>
    </source>
</evidence>
<evidence type="ECO:0000256" key="4">
    <source>
        <dbReference type="ARBA" id="ARBA00022679"/>
    </source>
</evidence>
<keyword evidence="5" id="KW-0547">Nucleotide-binding</keyword>
<dbReference type="EC" id="2.7.13.3" evidence="2"/>
<dbReference type="PROSITE" id="PS50112">
    <property type="entry name" value="PAS"/>
    <property type="match status" value="3"/>
</dbReference>
<organism evidence="12 13">
    <name type="scientific">Fictibacillus terranigra</name>
    <dbReference type="NCBI Taxonomy" id="3058424"/>
    <lineage>
        <taxon>Bacteria</taxon>
        <taxon>Bacillati</taxon>
        <taxon>Bacillota</taxon>
        <taxon>Bacilli</taxon>
        <taxon>Bacillales</taxon>
        <taxon>Fictibacillaceae</taxon>
        <taxon>Fictibacillus</taxon>
    </lineage>
</organism>
<dbReference type="Pfam" id="PF13426">
    <property type="entry name" value="PAS_9"/>
    <property type="match status" value="2"/>
</dbReference>
<dbReference type="SMART" id="SM00387">
    <property type="entry name" value="HATPase_c"/>
    <property type="match status" value="1"/>
</dbReference>
<dbReference type="NCBIfam" id="TIGR00229">
    <property type="entry name" value="sensory_box"/>
    <property type="match status" value="3"/>
</dbReference>
<evidence type="ECO:0000256" key="7">
    <source>
        <dbReference type="ARBA" id="ARBA00022840"/>
    </source>
</evidence>
<dbReference type="InterPro" id="IPR000700">
    <property type="entry name" value="PAS-assoc_C"/>
</dbReference>
<dbReference type="Proteomes" id="UP001168694">
    <property type="component" value="Unassembled WGS sequence"/>
</dbReference>
<keyword evidence="8" id="KW-0902">Two-component regulatory system</keyword>
<dbReference type="PROSITE" id="PS50113">
    <property type="entry name" value="PAC"/>
    <property type="match status" value="3"/>
</dbReference>
<keyword evidence="13" id="KW-1185">Reference proteome</keyword>
<name>A0ABT8E102_9BACL</name>
<sequence>MADDDRSIHPAVAESNFKAHRMEVTKQMSMTFRFVKSGQQFIMTGCGGELSDSLGFKEEWVVGKTPEEIFSKELAEFKIDCYERAWKGEHITYEAQINQVPFLVSLIPVFENGKVVEVRGLSIDLIHRVMVERQLEESEQRYRSLIEHNIDALFSLDFQGKFTTVNVAAEQLTGYSGKELLSMTFHPLLMKEHLETSVRGFEEALRGTPKTHDIMLRRKDGEIRYVNVTITPIIVSGDVLGLYCIGKDITEKKKQEAELKETKETLESLFTHSADMISIYDFDKQTIKLNPAFENTFGWTEEDLKDCRNPIFPIVLDQYLQESVQMIQTVKKGIPIKGHEMICQRKDGTLLNSSVTLFPIFDQNGRVYAYSGISRDITEKKRQEKALRESEEKYRIIAENTMDLIATSDIQGKITYASPSNKLILGTEPADYIGKNAVDFLHDEDKKRVTHILRQMIEARKPVKYEARWKHKNGSYVVLETNATPVINEKNQVESIVFVSRDLTERKKTEEMLRKSDKLSVLGQLAAGVAHEVRNPLTSIKGFLQLLQSKAKDHYEYYDIMLSEIDRINSIVSEFMVLAKPQVIDMVPTSITGLLHHVISLIETQAILMNVQIYFKAHEDLPLVSCVDSQLKQVFINLLKNAIEAMPDGGNVYISIKTEDDELVVSFKDEGCGIPFEKLPSLGEPFFTTKEKGTGLGLMVCYKIIEDHGGRIQVKSEPGKGSTFKVALPVTLPRLGG</sequence>
<dbReference type="InterPro" id="IPR001610">
    <property type="entry name" value="PAC"/>
</dbReference>
<accession>A0ABT8E102</accession>
<feature type="domain" description="PAC" evidence="11">
    <location>
        <begin position="337"/>
        <end position="389"/>
    </location>
</feature>
<dbReference type="PANTHER" id="PTHR43304">
    <property type="entry name" value="PHYTOCHROME-LIKE PROTEIN CPH1"/>
    <property type="match status" value="1"/>
</dbReference>
<dbReference type="InterPro" id="IPR000014">
    <property type="entry name" value="PAS"/>
</dbReference>
<evidence type="ECO:0000259" key="10">
    <source>
        <dbReference type="PROSITE" id="PS50112"/>
    </source>
</evidence>
<dbReference type="PROSITE" id="PS50109">
    <property type="entry name" value="HIS_KIN"/>
    <property type="match status" value="1"/>
</dbReference>
<feature type="domain" description="PAC" evidence="11">
    <location>
        <begin position="463"/>
        <end position="515"/>
    </location>
</feature>